<dbReference type="InterPro" id="IPR010334">
    <property type="entry name" value="Dcp1"/>
</dbReference>
<dbReference type="SUPFAM" id="SSF50729">
    <property type="entry name" value="PH domain-like"/>
    <property type="match status" value="1"/>
</dbReference>
<reference evidence="6 7" key="1">
    <citation type="journal article" date="2010" name="Cell">
        <title>The genome of Naegleria gruberi illuminates early eukaryotic versatility.</title>
        <authorList>
            <person name="Fritz-Laylin L.K."/>
            <person name="Prochnik S.E."/>
            <person name="Ginger M.L."/>
            <person name="Dacks J.B."/>
            <person name="Carpenter M.L."/>
            <person name="Field M.C."/>
            <person name="Kuo A."/>
            <person name="Paredez A."/>
            <person name="Chapman J."/>
            <person name="Pham J."/>
            <person name="Shu S."/>
            <person name="Neupane R."/>
            <person name="Cipriano M."/>
            <person name="Mancuso J."/>
            <person name="Tu H."/>
            <person name="Salamov A."/>
            <person name="Lindquist E."/>
            <person name="Shapiro H."/>
            <person name="Lucas S."/>
            <person name="Grigoriev I.V."/>
            <person name="Cande W.Z."/>
            <person name="Fulton C."/>
            <person name="Rokhsar D.S."/>
            <person name="Dawson S.C."/>
        </authorList>
    </citation>
    <scope>NUCLEOTIDE SEQUENCE [LARGE SCALE GENOMIC DNA]</scope>
    <source>
        <strain evidence="6 7">NEG-M</strain>
    </source>
</reference>
<comment type="subcellular location">
    <subcellularLocation>
        <location evidence="1">Cytoplasm</location>
    </subcellularLocation>
</comment>
<accession>D2VTY8</accession>
<dbReference type="PANTHER" id="PTHR16290">
    <property type="entry name" value="TRANSCRIPTION FACTOR SMIF DECAPPING ENZYME DCP1"/>
    <property type="match status" value="1"/>
</dbReference>
<dbReference type="PANTHER" id="PTHR16290:SF0">
    <property type="entry name" value="DECAPPING PROTEIN 1, ISOFORM A"/>
    <property type="match status" value="1"/>
</dbReference>
<dbReference type="GO" id="GO:0000932">
    <property type="term" value="C:P-body"/>
    <property type="evidence" value="ECO:0007669"/>
    <property type="project" value="TreeGrafter"/>
</dbReference>
<dbReference type="STRING" id="5762.D2VTY8"/>
<dbReference type="InParanoid" id="D2VTY8"/>
<dbReference type="GO" id="GO:0008047">
    <property type="term" value="F:enzyme activator activity"/>
    <property type="evidence" value="ECO:0007669"/>
    <property type="project" value="InterPro"/>
</dbReference>
<dbReference type="GO" id="GO:0000290">
    <property type="term" value="P:deadenylation-dependent decapping of nuclear-transcribed mRNA"/>
    <property type="evidence" value="ECO:0007669"/>
    <property type="project" value="InterPro"/>
</dbReference>
<feature type="region of interest" description="Disordered" evidence="5">
    <location>
        <begin position="1"/>
        <end position="35"/>
    </location>
</feature>
<feature type="region of interest" description="Disordered" evidence="5">
    <location>
        <begin position="192"/>
        <end position="224"/>
    </location>
</feature>
<dbReference type="GeneID" id="8854279"/>
<dbReference type="RefSeq" id="XP_002672484.1">
    <property type="nucleotide sequence ID" value="XM_002672438.1"/>
</dbReference>
<feature type="compositionally biased region" description="Low complexity" evidence="5">
    <location>
        <begin position="15"/>
        <end position="28"/>
    </location>
</feature>
<keyword evidence="7" id="KW-1185">Reference proteome</keyword>
<dbReference type="EMBL" id="GG738897">
    <property type="protein sequence ID" value="EFC39740.1"/>
    <property type="molecule type" value="Genomic_DNA"/>
</dbReference>
<dbReference type="GO" id="GO:0006397">
    <property type="term" value="P:mRNA processing"/>
    <property type="evidence" value="ECO:0007669"/>
    <property type="project" value="UniProtKB-KW"/>
</dbReference>
<dbReference type="AlphaFoldDB" id="D2VTY8"/>
<keyword evidence="3" id="KW-0963">Cytoplasm</keyword>
<evidence type="ECO:0000256" key="2">
    <source>
        <dbReference type="ARBA" id="ARBA00008778"/>
    </source>
</evidence>
<dbReference type="OMA" id="AMFIVER"/>
<dbReference type="KEGG" id="ngr:NAEGRDRAFT_81215"/>
<name>D2VTY8_NAEGR</name>
<evidence type="ECO:0000313" key="6">
    <source>
        <dbReference type="EMBL" id="EFC39740.1"/>
    </source>
</evidence>
<dbReference type="Proteomes" id="UP000006671">
    <property type="component" value="Unassembled WGS sequence"/>
</dbReference>
<keyword evidence="4" id="KW-0507">mRNA processing</keyword>
<feature type="compositionally biased region" description="Polar residues" evidence="5">
    <location>
        <begin position="1"/>
        <end position="14"/>
    </location>
</feature>
<dbReference type="InterPro" id="IPR011993">
    <property type="entry name" value="PH-like_dom_sf"/>
</dbReference>
<dbReference type="OrthoDB" id="440673at2759"/>
<dbReference type="eggNOG" id="KOG2868">
    <property type="taxonomic scope" value="Eukaryota"/>
</dbReference>
<comment type="similarity">
    <text evidence="2">Belongs to the DCP1 family.</text>
</comment>
<evidence type="ECO:0000256" key="3">
    <source>
        <dbReference type="ARBA" id="ARBA00022490"/>
    </source>
</evidence>
<protein>
    <submittedName>
        <fullName evidence="6">mRNA decapping protein</fullName>
    </submittedName>
</protein>
<dbReference type="GO" id="GO:0003729">
    <property type="term" value="F:mRNA binding"/>
    <property type="evidence" value="ECO:0007669"/>
    <property type="project" value="TreeGrafter"/>
</dbReference>
<evidence type="ECO:0000256" key="4">
    <source>
        <dbReference type="ARBA" id="ARBA00022664"/>
    </source>
</evidence>
<organism evidence="7">
    <name type="scientific">Naegleria gruberi</name>
    <name type="common">Amoeba</name>
    <dbReference type="NCBI Taxonomy" id="5762"/>
    <lineage>
        <taxon>Eukaryota</taxon>
        <taxon>Discoba</taxon>
        <taxon>Heterolobosea</taxon>
        <taxon>Tetramitia</taxon>
        <taxon>Eutetramitia</taxon>
        <taxon>Vahlkampfiidae</taxon>
        <taxon>Naegleria</taxon>
    </lineage>
</organism>
<dbReference type="Pfam" id="PF06058">
    <property type="entry name" value="DCP1"/>
    <property type="match status" value="1"/>
</dbReference>
<sequence length="346" mass="39759">MTTNNQSMAMYSSATQQQDTNGQQQQDGKNGANYNTNRLNARQQMNIGVLKRKDKFITTIHSTFDHVVFYKFQDDSWDKLEVEGAMFIVERNEPKFPKYRIVVMNRKSSDDFRQDITKDLELEVHHPYVFYRTKGRIIKGIWFYKSLQCIEFNDLIVSLKEKAYGKTEPESKQSNTFVQPPTTLQPSPLINYHPNHADSIYHPSSQSHQINHHQNDSQPSSDASSLLKNMLGIGGVTGLPPVENGSFNPSSAMDGNNYLDEESLIREHFFNSSANQQVSTVVEPEYSSVLSQECVQQFGKRKFVTKEMFINQLMFTLESNKDFSDACYNQYCQFLADENKQSGNRC</sequence>
<dbReference type="CDD" id="cd09804">
    <property type="entry name" value="Dcp1"/>
    <property type="match status" value="1"/>
</dbReference>
<dbReference type="Gene3D" id="2.30.29.30">
    <property type="entry name" value="Pleckstrin-homology domain (PH domain)/Phosphotyrosine-binding domain (PTB)"/>
    <property type="match status" value="1"/>
</dbReference>
<dbReference type="VEuPathDB" id="AmoebaDB:NAEGRDRAFT_81215"/>
<evidence type="ECO:0000313" key="7">
    <source>
        <dbReference type="Proteomes" id="UP000006671"/>
    </source>
</evidence>
<dbReference type="GO" id="GO:0031087">
    <property type="term" value="P:deadenylation-independent decapping of nuclear-transcribed mRNA"/>
    <property type="evidence" value="ECO:0007669"/>
    <property type="project" value="TreeGrafter"/>
</dbReference>
<evidence type="ECO:0000256" key="5">
    <source>
        <dbReference type="SAM" id="MobiDB-lite"/>
    </source>
</evidence>
<evidence type="ECO:0000256" key="1">
    <source>
        <dbReference type="ARBA" id="ARBA00004496"/>
    </source>
</evidence>
<gene>
    <name evidence="6" type="ORF">NAEGRDRAFT_81215</name>
</gene>
<proteinExistence type="inferred from homology"/>